<dbReference type="EMBL" id="JAJODE010000009">
    <property type="protein sequence ID" value="MCD4838219.1"/>
    <property type="molecule type" value="Genomic_DNA"/>
</dbReference>
<dbReference type="InterPro" id="IPR051541">
    <property type="entry name" value="PTS_SugarTrans_NitroReg"/>
</dbReference>
<protein>
    <submittedName>
        <fullName evidence="2">PTS sugar transporter subunit IIA</fullName>
    </submittedName>
</protein>
<dbReference type="Gene3D" id="3.40.930.10">
    <property type="entry name" value="Mannitol-specific EII, Chain A"/>
    <property type="match status" value="1"/>
</dbReference>
<reference evidence="2 3" key="1">
    <citation type="journal article" date="2023" name="Antonie Van Leeuwenhoek">
        <title>Unveiling the genomic potential of a novel thermostable glycoside hydrolases producing Neobacillus sedimentimangrovi UE25.</title>
        <authorList>
            <person name="Ejaz U."/>
            <person name="Saleem F."/>
            <person name="Rashid R."/>
            <person name="Hasan K.A."/>
            <person name="Syed M.N."/>
            <person name="Sohail M."/>
        </authorList>
    </citation>
    <scope>NUCLEOTIDE SEQUENCE [LARGE SCALE GENOMIC DNA]</scope>
    <source>
        <strain evidence="2 3">UE25</strain>
    </source>
</reference>
<dbReference type="InterPro" id="IPR016152">
    <property type="entry name" value="PTrfase/Anion_transptr"/>
</dbReference>
<dbReference type="RefSeq" id="WP_163182811.1">
    <property type="nucleotide sequence ID" value="NZ_JAAFZF010000003.1"/>
</dbReference>
<evidence type="ECO:0000313" key="3">
    <source>
        <dbReference type="Proteomes" id="UP001162836"/>
    </source>
</evidence>
<keyword evidence="2" id="KW-0762">Sugar transport</keyword>
<dbReference type="InterPro" id="IPR002178">
    <property type="entry name" value="PTS_EIIA_type-2_dom"/>
</dbReference>
<sequence>MSIERFLNNDLIKLNLLCKDRDHFFELMFNEAFDKGLVDKQFLSKIKERESIFPTGLKLNEFSVAIPHTDPQYVKEQFIAVVTLEKPIKFSLMDDASQETDVCLVFMLGLNQPHQQIEILKQLMAIIQNPSNIENLLSAESREEVRYIFKQMEART</sequence>
<feature type="domain" description="PTS EIIA type-2" evidence="1">
    <location>
        <begin position="5"/>
        <end position="152"/>
    </location>
</feature>
<comment type="caution">
    <text evidence="2">The sequence shown here is derived from an EMBL/GenBank/DDBJ whole genome shotgun (WGS) entry which is preliminary data.</text>
</comment>
<evidence type="ECO:0000313" key="2">
    <source>
        <dbReference type="EMBL" id="MCD4838219.1"/>
    </source>
</evidence>
<dbReference type="PROSITE" id="PS51094">
    <property type="entry name" value="PTS_EIIA_TYPE_2"/>
    <property type="match status" value="1"/>
</dbReference>
<proteinExistence type="predicted"/>
<dbReference type="PANTHER" id="PTHR47738">
    <property type="entry name" value="PTS SYSTEM FRUCTOSE-LIKE EIIA COMPONENT-RELATED"/>
    <property type="match status" value="1"/>
</dbReference>
<dbReference type="PANTHER" id="PTHR47738:SF3">
    <property type="entry name" value="PHOSPHOTRANSFERASE SYSTEM MANNITOL_FRUCTOSE-SPECIFIC IIA DOMAIN CONTAINING PROTEIN"/>
    <property type="match status" value="1"/>
</dbReference>
<gene>
    <name evidence="2" type="ORF">LRS37_04910</name>
</gene>
<dbReference type="SUPFAM" id="SSF55804">
    <property type="entry name" value="Phoshotransferase/anion transport protein"/>
    <property type="match status" value="1"/>
</dbReference>
<dbReference type="CDD" id="cd00211">
    <property type="entry name" value="PTS_IIA_fru"/>
    <property type="match status" value="1"/>
</dbReference>
<dbReference type="Pfam" id="PF00359">
    <property type="entry name" value="PTS_EIIA_2"/>
    <property type="match status" value="1"/>
</dbReference>
<keyword evidence="2" id="KW-0813">Transport</keyword>
<dbReference type="Proteomes" id="UP001162836">
    <property type="component" value="Unassembled WGS sequence"/>
</dbReference>
<name>A0ABS8QG52_9BACI</name>
<evidence type="ECO:0000259" key="1">
    <source>
        <dbReference type="PROSITE" id="PS51094"/>
    </source>
</evidence>
<accession>A0ABS8QG52</accession>
<keyword evidence="3" id="KW-1185">Reference proteome</keyword>
<organism evidence="2 3">
    <name type="scientific">Neobacillus sedimentimangrovi</name>
    <dbReference type="NCBI Taxonomy" id="2699460"/>
    <lineage>
        <taxon>Bacteria</taxon>
        <taxon>Bacillati</taxon>
        <taxon>Bacillota</taxon>
        <taxon>Bacilli</taxon>
        <taxon>Bacillales</taxon>
        <taxon>Bacillaceae</taxon>
        <taxon>Neobacillus</taxon>
    </lineage>
</organism>